<evidence type="ECO:0000256" key="1">
    <source>
        <dbReference type="SAM" id="MobiDB-lite"/>
    </source>
</evidence>
<feature type="compositionally biased region" description="Low complexity" evidence="1">
    <location>
        <begin position="14"/>
        <end position="36"/>
    </location>
</feature>
<sequence>MGPKPAAPEPEPIAPAMADPPGAAAAGAGAGAPTPGFMKAARTPPLSTAAAIIEPTLKLDWDGCGPHLSCTRSGRLSAPAHLSHIHRFAMGLEAELRLKRECRADAICGRPTGGAESRVPFPVQ</sequence>
<protein>
    <submittedName>
        <fullName evidence="2">Uncharacterized protein</fullName>
    </submittedName>
</protein>
<comment type="caution">
    <text evidence="2">The sequence shown here is derived from an EMBL/GenBank/DDBJ whole genome shotgun (WGS) entry which is preliminary data.</text>
</comment>
<reference evidence="2 3" key="1">
    <citation type="submission" date="2023-09" db="EMBL/GenBank/DDBJ databases">
        <authorList>
            <person name="Wang M."/>
        </authorList>
    </citation>
    <scope>NUCLEOTIDE SEQUENCE [LARGE SCALE GENOMIC DNA]</scope>
    <source>
        <strain evidence="2">GT-2023</strain>
        <tissue evidence="2">Liver</tissue>
    </source>
</reference>
<proteinExistence type="predicted"/>
<dbReference type="EMBL" id="JAYMGO010000022">
    <property type="protein sequence ID" value="KAL1250844.1"/>
    <property type="molecule type" value="Genomic_DNA"/>
</dbReference>
<organism evidence="2 3">
    <name type="scientific">Cirrhinus molitorella</name>
    <name type="common">mud carp</name>
    <dbReference type="NCBI Taxonomy" id="172907"/>
    <lineage>
        <taxon>Eukaryota</taxon>
        <taxon>Metazoa</taxon>
        <taxon>Chordata</taxon>
        <taxon>Craniata</taxon>
        <taxon>Vertebrata</taxon>
        <taxon>Euteleostomi</taxon>
        <taxon>Actinopterygii</taxon>
        <taxon>Neopterygii</taxon>
        <taxon>Teleostei</taxon>
        <taxon>Ostariophysi</taxon>
        <taxon>Cypriniformes</taxon>
        <taxon>Cyprinidae</taxon>
        <taxon>Labeoninae</taxon>
        <taxon>Labeonini</taxon>
        <taxon>Cirrhinus</taxon>
    </lineage>
</organism>
<gene>
    <name evidence="2" type="ORF">QQF64_018640</name>
</gene>
<evidence type="ECO:0000313" key="3">
    <source>
        <dbReference type="Proteomes" id="UP001558613"/>
    </source>
</evidence>
<name>A0ABR3LGN7_9TELE</name>
<keyword evidence="3" id="KW-1185">Reference proteome</keyword>
<feature type="region of interest" description="Disordered" evidence="1">
    <location>
        <begin position="1"/>
        <end position="39"/>
    </location>
</feature>
<feature type="compositionally biased region" description="Pro residues" evidence="1">
    <location>
        <begin position="1"/>
        <end position="13"/>
    </location>
</feature>
<evidence type="ECO:0000313" key="2">
    <source>
        <dbReference type="EMBL" id="KAL1250844.1"/>
    </source>
</evidence>
<dbReference type="Proteomes" id="UP001558613">
    <property type="component" value="Unassembled WGS sequence"/>
</dbReference>
<accession>A0ABR3LGN7</accession>